<dbReference type="Gene3D" id="1.20.1390.10">
    <property type="entry name" value="PWI domain"/>
    <property type="match status" value="1"/>
</dbReference>
<feature type="domain" description="PWI" evidence="7">
    <location>
        <begin position="475"/>
        <end position="532"/>
    </location>
</feature>
<sequence length="535" mass="61118">MTEDDTDRVISIVPYLLPPLDAKLAKLLDLDATESEGYTELHADVLFSGSVPIYKDANLQLLLQQSHVATTKTEQRAAASADRMDVDQELKRHVEIGTFALEQSPWTFALHGFPHIHSYFDLEAALVRMMDTDFRWTIINYEHIDNRLVFVRLNSFEALRQSVEAVLSVKLFEGGLSVRVDHRTFEALKPVKGTEDEAKRANIEKLFVKSPSTKARNDDDDKKNELLYSKYKIEDSELIDVPTDYRKSVVKDIIRFRTRVLKIEQEKRSKEIETERKKSKQKLRKLFEDIKESNGDMVADNLPDSDGSDEEDPQGMNDEEAFAYAEELKQEALDKEFAAKETTLIRHESSQRSKLLAVIQDLKASNDEARDRKLAELRSFVDYGVTESKAYAYYKNHGGYLKMRLHVREKEEAKDAADREAEAVEQASMAKADEFLSSLTTKPIKLSLNVRDEGKLNVAALDAKDGVWELVRAKIDELVEESLGDAEEELSKFIFDFVQDGANDKAGLVKELEETLDDDAVELVQKLWEFIHEQL</sequence>
<keyword evidence="5" id="KW-0175">Coiled coil</keyword>
<protein>
    <recommendedName>
        <fullName evidence="2">U1 small nuclear ribonucleoprotein component SNU71</fullName>
    </recommendedName>
</protein>
<dbReference type="STRING" id="984486.A0A1E3QNG8"/>
<dbReference type="Pfam" id="PF01480">
    <property type="entry name" value="PWI"/>
    <property type="match status" value="1"/>
</dbReference>
<dbReference type="RefSeq" id="XP_018984508.1">
    <property type="nucleotide sequence ID" value="XM_019127139.1"/>
</dbReference>
<comment type="function">
    <text evidence="4">Component of the U1 snRNP particle, which recognizes and binds the 5'-splice site of pre-mRNA. Together with other non-snRNP factors, U1 snRNP forms the spliceosomal commitment complex, that targets pre-mRNA to the splicing pathway.</text>
</comment>
<name>A0A1E3QNG8_9ASCO</name>
<reference evidence="9" key="1">
    <citation type="submission" date="2016-05" db="EMBL/GenBank/DDBJ databases">
        <title>Comparative genomics of biotechnologically important yeasts.</title>
        <authorList>
            <consortium name="DOE Joint Genome Institute"/>
            <person name="Riley R."/>
            <person name="Haridas S."/>
            <person name="Wolfe K.H."/>
            <person name="Lopes M.R."/>
            <person name="Hittinger C.T."/>
            <person name="Goker M."/>
            <person name="Salamov A."/>
            <person name="Wisecaver J."/>
            <person name="Long T.M."/>
            <person name="Aerts A.L."/>
            <person name="Barry K."/>
            <person name="Choi C."/>
            <person name="Clum A."/>
            <person name="Coughlan A.Y."/>
            <person name="Deshpande S."/>
            <person name="Douglass A.P."/>
            <person name="Hanson S.J."/>
            <person name="Klenk H.-P."/>
            <person name="Labutti K."/>
            <person name="Lapidus A."/>
            <person name="Lindquist E."/>
            <person name="Lipzen A."/>
            <person name="Meier-Kolthoff J.P."/>
            <person name="Ohm R.A."/>
            <person name="Otillar R.P."/>
            <person name="Pangilinan J."/>
            <person name="Peng Y."/>
            <person name="Rokas A."/>
            <person name="Rosa C.A."/>
            <person name="Scheuner C."/>
            <person name="Sibirny A.A."/>
            <person name="Slot J.C."/>
            <person name="Stielow J.B."/>
            <person name="Sun H."/>
            <person name="Kurtzman C.P."/>
            <person name="Blackwell M."/>
            <person name="Grigoriev I.V."/>
            <person name="Jeffries T.W."/>
        </authorList>
    </citation>
    <scope>NUCLEOTIDE SEQUENCE [LARGE SCALE GENOMIC DNA]</scope>
    <source>
        <strain evidence="9">NRRL Y-12698</strain>
    </source>
</reference>
<dbReference type="InterPro" id="IPR002483">
    <property type="entry name" value="PWI_dom"/>
</dbReference>
<evidence type="ECO:0000256" key="6">
    <source>
        <dbReference type="SAM" id="MobiDB-lite"/>
    </source>
</evidence>
<keyword evidence="3" id="KW-0508">mRNA splicing</keyword>
<dbReference type="GO" id="GO:0005681">
    <property type="term" value="C:spliceosomal complex"/>
    <property type="evidence" value="ECO:0007669"/>
    <property type="project" value="UniProtKB-KW"/>
</dbReference>
<dbReference type="GeneID" id="30144992"/>
<organism evidence="8 9">
    <name type="scientific">Babjeviella inositovora NRRL Y-12698</name>
    <dbReference type="NCBI Taxonomy" id="984486"/>
    <lineage>
        <taxon>Eukaryota</taxon>
        <taxon>Fungi</taxon>
        <taxon>Dikarya</taxon>
        <taxon>Ascomycota</taxon>
        <taxon>Saccharomycotina</taxon>
        <taxon>Pichiomycetes</taxon>
        <taxon>Serinales incertae sedis</taxon>
        <taxon>Babjeviella</taxon>
    </lineage>
</organism>
<gene>
    <name evidence="8" type="ORF">BABINDRAFT_14160</name>
</gene>
<proteinExistence type="inferred from homology"/>
<evidence type="ECO:0000256" key="5">
    <source>
        <dbReference type="SAM" id="Coils"/>
    </source>
</evidence>
<keyword evidence="9" id="KW-1185">Reference proteome</keyword>
<dbReference type="AlphaFoldDB" id="A0A1E3QNG8"/>
<dbReference type="Proteomes" id="UP000094336">
    <property type="component" value="Unassembled WGS sequence"/>
</dbReference>
<accession>A0A1E3QNG8</accession>
<dbReference type="OrthoDB" id="6275295at2759"/>
<evidence type="ECO:0000259" key="7">
    <source>
        <dbReference type="Pfam" id="PF01480"/>
    </source>
</evidence>
<evidence type="ECO:0000313" key="8">
    <source>
        <dbReference type="EMBL" id="ODQ79180.1"/>
    </source>
</evidence>
<keyword evidence="3" id="KW-0747">Spliceosome</keyword>
<evidence type="ECO:0000256" key="2">
    <source>
        <dbReference type="ARBA" id="ARBA00014280"/>
    </source>
</evidence>
<evidence type="ECO:0000256" key="4">
    <source>
        <dbReference type="ARBA" id="ARBA00025004"/>
    </source>
</evidence>
<feature type="region of interest" description="Disordered" evidence="6">
    <location>
        <begin position="295"/>
        <end position="315"/>
    </location>
</feature>
<evidence type="ECO:0000313" key="9">
    <source>
        <dbReference type="Proteomes" id="UP000094336"/>
    </source>
</evidence>
<feature type="compositionally biased region" description="Acidic residues" evidence="6">
    <location>
        <begin position="306"/>
        <end position="315"/>
    </location>
</feature>
<feature type="coiled-coil region" evidence="5">
    <location>
        <begin position="262"/>
        <end position="289"/>
    </location>
</feature>
<dbReference type="EMBL" id="KV454433">
    <property type="protein sequence ID" value="ODQ79180.1"/>
    <property type="molecule type" value="Genomic_DNA"/>
</dbReference>
<evidence type="ECO:0000256" key="1">
    <source>
        <dbReference type="ARBA" id="ARBA00005544"/>
    </source>
</evidence>
<comment type="similarity">
    <text evidence="1">Belongs to the SNU71 family.</text>
</comment>
<keyword evidence="3" id="KW-0507">mRNA processing</keyword>
<evidence type="ECO:0000256" key="3">
    <source>
        <dbReference type="ARBA" id="ARBA00022728"/>
    </source>
</evidence>